<evidence type="ECO:0000313" key="3">
    <source>
        <dbReference type="Proteomes" id="UP000595691"/>
    </source>
</evidence>
<dbReference type="EMBL" id="CP065425">
    <property type="protein sequence ID" value="QQZ11228.1"/>
    <property type="molecule type" value="Genomic_DNA"/>
</dbReference>
<gene>
    <name evidence="2" type="ORF">I5776_10210</name>
</gene>
<accession>A0ABX7E687</accession>
<keyword evidence="3" id="KW-1185">Reference proteome</keyword>
<evidence type="ECO:0000256" key="1">
    <source>
        <dbReference type="SAM" id="Phobius"/>
    </source>
</evidence>
<proteinExistence type="predicted"/>
<organism evidence="2 3">
    <name type="scientific">Heyndrickxia vini</name>
    <dbReference type="NCBI Taxonomy" id="1476025"/>
    <lineage>
        <taxon>Bacteria</taxon>
        <taxon>Bacillati</taxon>
        <taxon>Bacillota</taxon>
        <taxon>Bacilli</taxon>
        <taxon>Bacillales</taxon>
        <taxon>Bacillaceae</taxon>
        <taxon>Heyndrickxia</taxon>
    </lineage>
</organism>
<evidence type="ECO:0000313" key="2">
    <source>
        <dbReference type="EMBL" id="QQZ11228.1"/>
    </source>
</evidence>
<feature type="transmembrane region" description="Helical" evidence="1">
    <location>
        <begin position="20"/>
        <end position="37"/>
    </location>
</feature>
<sequence>MYSEENGSNKQSVNRDEGNVWVGIGIGFLIYFIPSLFTIFGLFPIAFIAPIIHVAAIIYFFTKNKKMTGIGLLIFAGIAILLITACFGFVIYSLNNYQG</sequence>
<keyword evidence="1" id="KW-0812">Transmembrane</keyword>
<dbReference type="RefSeq" id="WP_202780497.1">
    <property type="nucleotide sequence ID" value="NZ_CP065425.1"/>
</dbReference>
<feature type="transmembrane region" description="Helical" evidence="1">
    <location>
        <begin position="73"/>
        <end position="94"/>
    </location>
</feature>
<keyword evidence="1" id="KW-0472">Membrane</keyword>
<protein>
    <submittedName>
        <fullName evidence="2">Uncharacterized protein</fullName>
    </submittedName>
</protein>
<name>A0ABX7E687_9BACI</name>
<reference evidence="2 3" key="1">
    <citation type="submission" date="2020-11" db="EMBL/GenBank/DDBJ databases">
        <title>Taxonomic evaluation of the Bacillus sporothermodurans group of bacteria based on whole genome sequences.</title>
        <authorList>
            <person name="Fiedler G."/>
            <person name="Herbstmann A.-D."/>
            <person name="Doll E."/>
            <person name="Wenning M."/>
            <person name="Brinks E."/>
            <person name="Kabisch J."/>
            <person name="Breitenwieser F."/>
            <person name="Lappann M."/>
            <person name="Boehnlein C."/>
            <person name="Franz C."/>
        </authorList>
    </citation>
    <scope>NUCLEOTIDE SEQUENCE [LARGE SCALE GENOMIC DNA]</scope>
    <source>
        <strain evidence="2 3">JCM 19841</strain>
    </source>
</reference>
<feature type="transmembrane region" description="Helical" evidence="1">
    <location>
        <begin position="43"/>
        <end position="61"/>
    </location>
</feature>
<keyword evidence="1" id="KW-1133">Transmembrane helix</keyword>
<dbReference type="Proteomes" id="UP000595691">
    <property type="component" value="Chromosome"/>
</dbReference>